<keyword evidence="2" id="KW-1185">Reference proteome</keyword>
<dbReference type="AlphaFoldDB" id="A0A5C5YR29"/>
<organism evidence="1 2">
    <name type="scientific">Posidoniimonas polymericola</name>
    <dbReference type="NCBI Taxonomy" id="2528002"/>
    <lineage>
        <taxon>Bacteria</taxon>
        <taxon>Pseudomonadati</taxon>
        <taxon>Planctomycetota</taxon>
        <taxon>Planctomycetia</taxon>
        <taxon>Pirellulales</taxon>
        <taxon>Lacipirellulaceae</taxon>
        <taxon>Posidoniimonas</taxon>
    </lineage>
</organism>
<accession>A0A5C5YR29</accession>
<evidence type="ECO:0000313" key="2">
    <source>
        <dbReference type="Proteomes" id="UP000318478"/>
    </source>
</evidence>
<protein>
    <submittedName>
        <fullName evidence="1">Uncharacterized protein</fullName>
    </submittedName>
</protein>
<evidence type="ECO:0000313" key="1">
    <source>
        <dbReference type="EMBL" id="TWT77197.1"/>
    </source>
</evidence>
<proteinExistence type="predicted"/>
<reference evidence="1 2" key="1">
    <citation type="submission" date="2019-02" db="EMBL/GenBank/DDBJ databases">
        <title>Deep-cultivation of Planctomycetes and their phenomic and genomic characterization uncovers novel biology.</title>
        <authorList>
            <person name="Wiegand S."/>
            <person name="Jogler M."/>
            <person name="Boedeker C."/>
            <person name="Pinto D."/>
            <person name="Vollmers J."/>
            <person name="Rivas-Marin E."/>
            <person name="Kohn T."/>
            <person name="Peeters S.H."/>
            <person name="Heuer A."/>
            <person name="Rast P."/>
            <person name="Oberbeckmann S."/>
            <person name="Bunk B."/>
            <person name="Jeske O."/>
            <person name="Meyerdierks A."/>
            <person name="Storesund J.E."/>
            <person name="Kallscheuer N."/>
            <person name="Luecker S."/>
            <person name="Lage O.M."/>
            <person name="Pohl T."/>
            <person name="Merkel B.J."/>
            <person name="Hornburger P."/>
            <person name="Mueller R.-W."/>
            <person name="Bruemmer F."/>
            <person name="Labrenz M."/>
            <person name="Spormann A.M."/>
            <person name="Op Den Camp H."/>
            <person name="Overmann J."/>
            <person name="Amann R."/>
            <person name="Jetten M.S.M."/>
            <person name="Mascher T."/>
            <person name="Medema M.H."/>
            <person name="Devos D.P."/>
            <person name="Kaster A.-K."/>
            <person name="Ovreas L."/>
            <person name="Rohde M."/>
            <person name="Galperin M.Y."/>
            <person name="Jogler C."/>
        </authorList>
    </citation>
    <scope>NUCLEOTIDE SEQUENCE [LARGE SCALE GENOMIC DNA]</scope>
    <source>
        <strain evidence="1 2">Pla123a</strain>
    </source>
</reference>
<sequence length="145" mass="16407">MEIVEWSDTPNLSRVYRDSLEIGAIEIAEHRKVLAVALPWRWNISLGDRTFGTVERSMVVNADSLCIDRLGGDALPLRVARVDSLVNAIDILLRLFTPAGFLLPTPTNGDLVLRRHDAQLDLMQAWLYFATAVYFRMLAFDLDFS</sequence>
<gene>
    <name evidence="1" type="ORF">Pla123a_18520</name>
</gene>
<dbReference type="Proteomes" id="UP000318478">
    <property type="component" value="Unassembled WGS sequence"/>
</dbReference>
<dbReference type="EMBL" id="SJPO01000004">
    <property type="protein sequence ID" value="TWT77197.1"/>
    <property type="molecule type" value="Genomic_DNA"/>
</dbReference>
<comment type="caution">
    <text evidence="1">The sequence shown here is derived from an EMBL/GenBank/DDBJ whole genome shotgun (WGS) entry which is preliminary data.</text>
</comment>
<name>A0A5C5YR29_9BACT</name>